<gene>
    <name evidence="2" type="primary">LOC120282806</name>
</gene>
<organism evidence="1 2">
    <name type="scientific">Dioscorea cayennensis subsp. rotundata</name>
    <name type="common">White Guinea yam</name>
    <name type="synonym">Dioscorea rotundata</name>
    <dbReference type="NCBI Taxonomy" id="55577"/>
    <lineage>
        <taxon>Eukaryota</taxon>
        <taxon>Viridiplantae</taxon>
        <taxon>Streptophyta</taxon>
        <taxon>Embryophyta</taxon>
        <taxon>Tracheophyta</taxon>
        <taxon>Spermatophyta</taxon>
        <taxon>Magnoliopsida</taxon>
        <taxon>Liliopsida</taxon>
        <taxon>Dioscoreales</taxon>
        <taxon>Dioscoreaceae</taxon>
        <taxon>Dioscorea</taxon>
    </lineage>
</organism>
<dbReference type="PANTHER" id="PTHR33067:SF35">
    <property type="entry name" value="ASPARTIC PEPTIDASE DDI1-TYPE DOMAIN-CONTAINING PROTEIN"/>
    <property type="match status" value="1"/>
</dbReference>
<dbReference type="Proteomes" id="UP001515500">
    <property type="component" value="Chromosome 18"/>
</dbReference>
<protein>
    <submittedName>
        <fullName evidence="2">Uncharacterized protein LOC120282806</fullName>
    </submittedName>
</protein>
<dbReference type="RefSeq" id="XP_039145586.1">
    <property type="nucleotide sequence ID" value="XM_039289652.1"/>
</dbReference>
<dbReference type="PANTHER" id="PTHR33067">
    <property type="entry name" value="RNA-DIRECTED DNA POLYMERASE-RELATED"/>
    <property type="match status" value="1"/>
</dbReference>
<dbReference type="AlphaFoldDB" id="A0AB40CZP1"/>
<keyword evidence="1" id="KW-1185">Reference proteome</keyword>
<sequence>MEKEKEPQIEFIVSPIKESKPTPSVEKKMPPLVKEYVPCLLYPSRMKNDHIDEQFKRFLDLLKQFHIHVPFMKALSQIPKYAKFLKDLLTNQQKLEEVTTVTLSERSSVLLHNQLPRKQKDQRSFTILCNIGDLGDEKALADLGASINVMSFTMFRKLGLCDLNQTKMTLQLASDSIRHPRRIINDVLVKVDKFIFPVDFVILDADEDVEVPLILGRLFLATFKALIDVSKGKMTLRVGDEKVIFALSDAMKRPSTFDDTCYYIDGTESLVDECVRETLHKEPFEESLDGPHIEETTSLFKPAIIEEST</sequence>
<reference evidence="2" key="1">
    <citation type="submission" date="2025-08" db="UniProtKB">
        <authorList>
            <consortium name="RefSeq"/>
        </authorList>
    </citation>
    <scope>IDENTIFICATION</scope>
</reference>
<dbReference type="Gene3D" id="2.40.70.10">
    <property type="entry name" value="Acid Proteases"/>
    <property type="match status" value="1"/>
</dbReference>
<accession>A0AB40CZP1</accession>
<dbReference type="InterPro" id="IPR021109">
    <property type="entry name" value="Peptidase_aspartic_dom_sf"/>
</dbReference>
<dbReference type="SUPFAM" id="SSF50630">
    <property type="entry name" value="Acid proteases"/>
    <property type="match status" value="1"/>
</dbReference>
<dbReference type="CDD" id="cd00303">
    <property type="entry name" value="retropepsin_like"/>
    <property type="match status" value="1"/>
</dbReference>
<evidence type="ECO:0000313" key="2">
    <source>
        <dbReference type="RefSeq" id="XP_039145586.1"/>
    </source>
</evidence>
<proteinExistence type="predicted"/>
<evidence type="ECO:0000313" key="1">
    <source>
        <dbReference type="Proteomes" id="UP001515500"/>
    </source>
</evidence>
<name>A0AB40CZP1_DIOCR</name>
<dbReference type="GeneID" id="120282806"/>